<dbReference type="STRING" id="411154.GFO_2615"/>
<evidence type="ECO:0000313" key="2">
    <source>
        <dbReference type="Proteomes" id="UP000000755"/>
    </source>
</evidence>
<dbReference type="AlphaFoldDB" id="A0M4M6"/>
<dbReference type="eggNOG" id="ENOG5031DBH">
    <property type="taxonomic scope" value="Bacteria"/>
</dbReference>
<accession>A0M4M6</accession>
<gene>
    <name evidence="1" type="ordered locus">GFO_2615</name>
</gene>
<evidence type="ECO:0000313" key="1">
    <source>
        <dbReference type="EMBL" id="CAL67571.1"/>
    </source>
</evidence>
<proteinExistence type="predicted"/>
<protein>
    <submittedName>
        <fullName evidence="1">Uncharacterized protein</fullName>
    </submittedName>
</protein>
<sequence length="459" mass="51353">MLSLHQILTNLSYFMKQITSVVYFFLLLILFSSCKSDGCRGCDSNDKPIPTSSSKGIKKTLPLDATVKIYFENTLSMDGYINGNTGFKDVFRELLVAVENEDMIDFQTEFYLINDKLTKTDFGVGTTKISEELTPPNTAGKGNKGSSHFEEILDRILENQEGDAISVIMADFIYSPEGESHVPSALNKLKTYTQNAFLKAGKNDDLDTRIYRFRSNFNGLYYDNNNKKITNIEERPFYYIVIGPKNLLSLFNSEIASQLKDNSGFEDEALFTAANFNSIPIKVITSGNNGRIKTRGGDLEVISYPKSGNLEFIALVDLEKLPVSQSYILDGENYKLSNPEFGINEVGVVKGKNIKFSKSGVVKMDPSTLVDIKGEKYTHAIKFSADGLVSENLNFSLQKRIPHWVEKANSDDDREIKSDSLEQTKTFSFGHLVSGISEAYEQQSGSNKYFNITIPVTQN</sequence>
<dbReference type="EMBL" id="CU207366">
    <property type="protein sequence ID" value="CAL67571.1"/>
    <property type="molecule type" value="Genomic_DNA"/>
</dbReference>
<dbReference type="KEGG" id="gfo:GFO_2615"/>
<dbReference type="Proteomes" id="UP000000755">
    <property type="component" value="Chromosome"/>
</dbReference>
<organism evidence="1 2">
    <name type="scientific">Christiangramia forsetii (strain DSM 17595 / CGMCC 1.15422 / KT0803)</name>
    <name type="common">Gramella forsetii</name>
    <dbReference type="NCBI Taxonomy" id="411154"/>
    <lineage>
        <taxon>Bacteria</taxon>
        <taxon>Pseudomonadati</taxon>
        <taxon>Bacteroidota</taxon>
        <taxon>Flavobacteriia</taxon>
        <taxon>Flavobacteriales</taxon>
        <taxon>Flavobacteriaceae</taxon>
        <taxon>Christiangramia</taxon>
    </lineage>
</organism>
<dbReference type="HOGENOM" id="CLU_042036_0_0_10"/>
<reference evidence="1 2" key="1">
    <citation type="journal article" date="2006" name="Environ. Microbiol.">
        <title>Whole genome analysis of the marine Bacteroidetes'Gramella forsetii' reveals adaptations to degradation of polymeric organic matter.</title>
        <authorList>
            <person name="Bauer M."/>
            <person name="Kube M."/>
            <person name="Teeling H."/>
            <person name="Richter M."/>
            <person name="Lombardot T."/>
            <person name="Allers E."/>
            <person name="Wuerdemann C.A."/>
            <person name="Quast C."/>
            <person name="Kuhl H."/>
            <person name="Knaust F."/>
            <person name="Woebken D."/>
            <person name="Bischof K."/>
            <person name="Mussmann M."/>
            <person name="Choudhuri J.V."/>
            <person name="Meyer F."/>
            <person name="Reinhardt R."/>
            <person name="Amann R.I."/>
            <person name="Gloeckner F.O."/>
        </authorList>
    </citation>
    <scope>NUCLEOTIDE SEQUENCE [LARGE SCALE GENOMIC DNA]</scope>
    <source>
        <strain evidence="1 2">KT0803</strain>
    </source>
</reference>
<name>A0M4M6_CHRFK</name>